<accession>A0A1E3BL07</accession>
<gene>
    <name evidence="4" type="ORF">SI65_02479</name>
</gene>
<dbReference type="VEuPathDB" id="FungiDB:SI65_02479"/>
<protein>
    <recommendedName>
        <fullName evidence="6">Leucine-rich repeat-containing protein 40</fullName>
    </recommendedName>
</protein>
<dbReference type="STRING" id="573508.A0A1E3BL07"/>
<dbReference type="InterPro" id="IPR001611">
    <property type="entry name" value="Leu-rich_rpt"/>
</dbReference>
<dbReference type="SMART" id="SM00364">
    <property type="entry name" value="LRR_BAC"/>
    <property type="match status" value="7"/>
</dbReference>
<dbReference type="EMBL" id="JXNT01000002">
    <property type="protein sequence ID" value="ODM21635.1"/>
    <property type="molecule type" value="Genomic_DNA"/>
</dbReference>
<dbReference type="PROSITE" id="PS51450">
    <property type="entry name" value="LRR"/>
    <property type="match status" value="2"/>
</dbReference>
<dbReference type="InterPro" id="IPR003591">
    <property type="entry name" value="Leu-rich_rpt_typical-subtyp"/>
</dbReference>
<keyword evidence="1" id="KW-0433">Leucine-rich repeat</keyword>
<feature type="compositionally biased region" description="Low complexity" evidence="3">
    <location>
        <begin position="148"/>
        <end position="171"/>
    </location>
</feature>
<dbReference type="InterPro" id="IPR032675">
    <property type="entry name" value="LRR_dom_sf"/>
</dbReference>
<dbReference type="Pfam" id="PF00560">
    <property type="entry name" value="LRR_1"/>
    <property type="match status" value="1"/>
</dbReference>
<feature type="compositionally biased region" description="Polar residues" evidence="3">
    <location>
        <begin position="208"/>
        <end position="226"/>
    </location>
</feature>
<sequence length="1036" mass="113545">MDNQPRTPTKPSGIPRPVPRASRLPLPTSTASKSLKASPSRERLQADPGLDATKLRRPSEDSVFKKPALPRPSSSLKGTYRRSGVPQTGVSDIARKEAEELDDDASTVYTNGSELDDSDTRGRTMLEKPSLSDRTIETLSKIPPSPGPSRRQSSFFNATSPIRSPSRPTSSMTNYSRSPSVSSFARQPIGSDLLSSQHPSTMRLPSRSRISATPTLPTNSAPTDQDQVAAAPESPSKLRRPSTRTSLYGGTKSTETATVPKPRQSLSRLPSVKPADSNMAPLSQTLQVKKTRKVPSHSSLKRPPHSADSRRSSATSTAPDLSAEQQSEIETRKTSKSSNALRDSIAKAKAARKAAAQNATQTTAAAPADPFDITDPFNQQPKDSNHGLLRKRVESARTSGNLNIAAMSLTEIPQEVMTMYEFNPDSSSDWYECVDLVKFIAADNELTVIPDAAFPDVDPENVDYDSDEKGTQFGGLEILDLHGNLLRSLPMGFRRLQHLHSLNLSNNQLTTDDLHVVWEMEWLRDLKLAKNQLQGALPSAIGKLRDLESLDLHENSLTELPEELGELSALRLLDIGQNEMVTLPFEALSRVPLRDIRAPKNKLAGTLIPASVQQLSALQNLDVVNNALEKLSDNDQFELPSVQTLSLSVNRIRSLPNVSTWQALLSLLMEDNSLSEIPQGFIELKSIRNVDLTGNDIPRLDEKIGLMDSLVTFRIANNPLRERKFLSMTTDEIKQALRNRCEPEIQADTDDDEGSVATQFTLAPETRAETPAETPAENLPESPTQSTTASATTSTISWQIRPGGVLDRSYTETRELETEQLEGIANSQDIRCLYLQHNELSHFPVPAISMLAHSLIDLDLSHNPLSSSALFSSSVSLPNLQNLTLNSTGLTTMEPILTNLSAPLLTFLDVSINRLTGNLPAARQTYPNLKAFIAADNQFDNLEFEAVQGLQVLDVGNNNINALPPKVGLLRAEGSSKNWGGGSALRRFEVAGNTFRVPRWQTVAKGTDAVLEWLKDRISTDELRELESDDEGDFEE</sequence>
<dbReference type="InterPro" id="IPR050216">
    <property type="entry name" value="LRR_domain-containing"/>
</dbReference>
<dbReference type="Pfam" id="PF13855">
    <property type="entry name" value="LRR_8"/>
    <property type="match status" value="1"/>
</dbReference>
<feature type="compositionally biased region" description="Basic and acidic residues" evidence="3">
    <location>
        <begin position="53"/>
        <end position="64"/>
    </location>
</feature>
<feature type="compositionally biased region" description="Basic and acidic residues" evidence="3">
    <location>
        <begin position="118"/>
        <end position="136"/>
    </location>
</feature>
<feature type="region of interest" description="Disordered" evidence="3">
    <location>
        <begin position="1"/>
        <end position="340"/>
    </location>
</feature>
<proteinExistence type="predicted"/>
<dbReference type="Gene3D" id="3.80.10.10">
    <property type="entry name" value="Ribonuclease Inhibitor"/>
    <property type="match status" value="3"/>
</dbReference>
<feature type="region of interest" description="Disordered" evidence="3">
    <location>
        <begin position="352"/>
        <end position="387"/>
    </location>
</feature>
<dbReference type="GO" id="GO:0005737">
    <property type="term" value="C:cytoplasm"/>
    <property type="evidence" value="ECO:0007669"/>
    <property type="project" value="TreeGrafter"/>
</dbReference>
<keyword evidence="5" id="KW-1185">Reference proteome</keyword>
<comment type="caution">
    <text evidence="4">The sequence shown here is derived from an EMBL/GenBank/DDBJ whole genome shotgun (WGS) entry which is preliminary data.</text>
</comment>
<feature type="compositionally biased region" description="Basic residues" evidence="3">
    <location>
        <begin position="289"/>
        <end position="304"/>
    </location>
</feature>
<name>A0A1E3BL07_ASPCR</name>
<reference evidence="4 5" key="1">
    <citation type="journal article" date="2016" name="BMC Genomics">
        <title>Comparative genomic and transcriptomic analyses of the Fuzhuan brick tea-fermentation fungus Aspergillus cristatus.</title>
        <authorList>
            <person name="Ge Y."/>
            <person name="Wang Y."/>
            <person name="Liu Y."/>
            <person name="Tan Y."/>
            <person name="Ren X."/>
            <person name="Zhang X."/>
            <person name="Hyde K.D."/>
            <person name="Liu Y."/>
            <person name="Liu Z."/>
        </authorList>
    </citation>
    <scope>NUCLEOTIDE SEQUENCE [LARGE SCALE GENOMIC DNA]</scope>
    <source>
        <strain evidence="4 5">GZAAS20.1005</strain>
    </source>
</reference>
<feature type="compositionally biased region" description="Polar residues" evidence="3">
    <location>
        <begin position="27"/>
        <end position="37"/>
    </location>
</feature>
<feature type="compositionally biased region" description="Polar residues" evidence="3">
    <location>
        <begin position="172"/>
        <end position="185"/>
    </location>
</feature>
<evidence type="ECO:0000313" key="4">
    <source>
        <dbReference type="EMBL" id="ODM21635.1"/>
    </source>
</evidence>
<evidence type="ECO:0000313" key="5">
    <source>
        <dbReference type="Proteomes" id="UP000094569"/>
    </source>
</evidence>
<dbReference type="PANTHER" id="PTHR48051">
    <property type="match status" value="1"/>
</dbReference>
<evidence type="ECO:0000256" key="2">
    <source>
        <dbReference type="ARBA" id="ARBA00022737"/>
    </source>
</evidence>
<evidence type="ECO:0000256" key="1">
    <source>
        <dbReference type="ARBA" id="ARBA00022614"/>
    </source>
</evidence>
<organism evidence="4 5">
    <name type="scientific">Aspergillus cristatus</name>
    <name type="common">Chinese Fuzhuan brick tea-fermentation fungus</name>
    <name type="synonym">Eurotium cristatum</name>
    <dbReference type="NCBI Taxonomy" id="573508"/>
    <lineage>
        <taxon>Eukaryota</taxon>
        <taxon>Fungi</taxon>
        <taxon>Dikarya</taxon>
        <taxon>Ascomycota</taxon>
        <taxon>Pezizomycotina</taxon>
        <taxon>Eurotiomycetes</taxon>
        <taxon>Eurotiomycetidae</taxon>
        <taxon>Eurotiales</taxon>
        <taxon>Aspergillaceae</taxon>
        <taxon>Aspergillus</taxon>
        <taxon>Aspergillus subgen. Aspergillus</taxon>
    </lineage>
</organism>
<feature type="compositionally biased region" description="Polar residues" evidence="3">
    <location>
        <begin position="1"/>
        <end position="10"/>
    </location>
</feature>
<dbReference type="Proteomes" id="UP000094569">
    <property type="component" value="Unassembled WGS sequence"/>
</dbReference>
<feature type="compositionally biased region" description="Low complexity" evidence="3">
    <location>
        <begin position="782"/>
        <end position="794"/>
    </location>
</feature>
<dbReference type="OrthoDB" id="676979at2759"/>
<dbReference type="SMART" id="SM00369">
    <property type="entry name" value="LRR_TYP"/>
    <property type="match status" value="9"/>
</dbReference>
<evidence type="ECO:0000256" key="3">
    <source>
        <dbReference type="SAM" id="MobiDB-lite"/>
    </source>
</evidence>
<feature type="compositionally biased region" description="Low complexity" evidence="3">
    <location>
        <begin position="353"/>
        <end position="368"/>
    </location>
</feature>
<dbReference type="SUPFAM" id="SSF52058">
    <property type="entry name" value="L domain-like"/>
    <property type="match status" value="2"/>
</dbReference>
<dbReference type="AlphaFoldDB" id="A0A1E3BL07"/>
<keyword evidence="2" id="KW-0677">Repeat</keyword>
<dbReference type="PANTHER" id="PTHR48051:SF1">
    <property type="entry name" value="RAS SUPPRESSOR PROTEIN 1"/>
    <property type="match status" value="1"/>
</dbReference>
<evidence type="ECO:0008006" key="6">
    <source>
        <dbReference type="Google" id="ProtNLM"/>
    </source>
</evidence>
<feature type="compositionally biased region" description="Polar residues" evidence="3">
    <location>
        <begin position="243"/>
        <end position="257"/>
    </location>
</feature>
<feature type="region of interest" description="Disordered" evidence="3">
    <location>
        <begin position="763"/>
        <end position="794"/>
    </location>
</feature>